<dbReference type="Gene3D" id="3.40.50.300">
    <property type="entry name" value="P-loop containing nucleotide triphosphate hydrolases"/>
    <property type="match status" value="1"/>
</dbReference>
<dbReference type="EMBL" id="SOYY01000011">
    <property type="protein sequence ID" value="KAA0715019.1"/>
    <property type="molecule type" value="Genomic_DNA"/>
</dbReference>
<dbReference type="InterPro" id="IPR007111">
    <property type="entry name" value="NACHT_NTPase"/>
</dbReference>
<dbReference type="SUPFAM" id="SSF52047">
    <property type="entry name" value="RNI-like"/>
    <property type="match status" value="2"/>
</dbReference>
<dbReference type="InterPro" id="IPR001611">
    <property type="entry name" value="Leu-rich_rpt"/>
</dbReference>
<dbReference type="SMART" id="SM00368">
    <property type="entry name" value="LRR_RI"/>
    <property type="match status" value="4"/>
</dbReference>
<reference evidence="7 8" key="1">
    <citation type="journal article" date="2019" name="Mol. Ecol. Resour.">
        <title>Chromosome-level genome assembly of Triplophysa tibetana, a fish adapted to the harsh high-altitude environment of the Tibetan Plateau.</title>
        <authorList>
            <person name="Yang X."/>
            <person name="Liu H."/>
            <person name="Ma Z."/>
            <person name="Zou Y."/>
            <person name="Zou M."/>
            <person name="Mao Y."/>
            <person name="Li X."/>
            <person name="Wang H."/>
            <person name="Chen T."/>
            <person name="Wang W."/>
            <person name="Yang R."/>
        </authorList>
    </citation>
    <scope>NUCLEOTIDE SEQUENCE [LARGE SCALE GENOMIC DNA]</scope>
    <source>
        <strain evidence="7">TTIB1903HZAU</strain>
        <tissue evidence="7">Muscle</tissue>
    </source>
</reference>
<dbReference type="InterPro" id="IPR032675">
    <property type="entry name" value="LRR_dom_sf"/>
</dbReference>
<feature type="region of interest" description="Disordered" evidence="5">
    <location>
        <begin position="148"/>
        <end position="169"/>
    </location>
</feature>
<dbReference type="GO" id="GO:0005524">
    <property type="term" value="F:ATP binding"/>
    <property type="evidence" value="ECO:0007669"/>
    <property type="project" value="UniProtKB-KW"/>
</dbReference>
<sequence length="1230" mass="138022">MERVECLGDIQTVVAQEASAVGDLLCEQDIGVLNRILDLVEPTRQDQLRSLANTRDCVLAVIEYFKTSDCTTCRQFLRTVLHYCENIPFLLETTLVSIAENTSDYLQSYTDALKCTLLQKHESVIQSVVKDICLDDTWVYLRHRNPNKTKDRTSHVSPDQQDGEDASSEHKVSVESLLKTSGRLLVLLGQAGSGKTLLVHCLGRRWADGAFPSIHLLFLLEFRQLNLMSRDLSLKELLFLFYPPSEDFKEPAEAVFEFIFSNPEKVCFIFDGYDEFRSKFTNPEKLDSAIDLNKPMPMPDLLSGLCNHKILPNCTVLVTCRPRDVTDMFGSPGFVTCELMGFDRLGVKEYAEQYFHKKGDELKQKAVNLLMDNRHLLSMCHVPGLCHICCVCMDYLFSSVGDHGSPQLPISLTQIYIQILSAFLSRSSGSPMSGIPMLQRYKTKIIEMSQLALSGLEKSTIVFMDAEVSPELQDFGVRTGILSRVKLTREDGSSGYGFTFMHLTMQEFLAAINLMTSQIITESQLKKKLNLKTRWTTKTDPKSVFTDSLHLYVCGLAAEACTLSLVQLKGADGGATTWVQKRQAAVRNFLRSLAGSASQTGPKIVELCRCVHETQDTTLARAVGSRPQFELRNIRLNAVDMEALAFVTADADQAVCLDFGGCSIDLDCLEILPSFKNVDHLIFRSRKYDDKFAEALCGILHELQALRRLEMGKNNISTDGVLMLTEMMTVCPSVQEFYVEGNKEINISFSKSSDTSWLKQCNITYAHVASLSTKLKGFITVLDLSKNSLGNKGLKKILDLMPKLGMIQEINVSKNGVDMDGLVLLVSALCTQRNLRRVDASLTHSEIQPTYMTKLFRQLVKCENLLDIEFSHLKLSNESLEKLMSILPEMSSLQLLNLSHVDMSTNGALSLVRSLVDCQRVTAVELRHQAEAFIKFVPVKAEAAICRLMEYKLNRTNVEKLSRILEDCPHLAELDLSHNLLRDEGVKCFVDCLPKLKISSSVSLNGNRMTQLGALHLVNSMNTCEKVVAVEVSLGVEDQSLILFVQEHVNGKTLRLKECSFEVNHLEKLVEILKRCPRLLTLEWVFYDKLRNNGLSLEQIEYFLKQLSCYRQHRDIRIEELCLTGSAVVSLVSNCLHLESQIEEIRFSQLKMDRKGVEFFSVVIPSLVSLKNFSLDMKGTAEDDVAVLVEALPKAQTIENVSLSRLVLNDNGAAVFGMALQNLPHLKSLK</sequence>
<keyword evidence="3" id="KW-0547">Nucleotide-binding</keyword>
<evidence type="ECO:0000256" key="1">
    <source>
        <dbReference type="ARBA" id="ARBA00022614"/>
    </source>
</evidence>
<evidence type="ECO:0000313" key="8">
    <source>
        <dbReference type="Proteomes" id="UP000324632"/>
    </source>
</evidence>
<evidence type="ECO:0000259" key="6">
    <source>
        <dbReference type="PROSITE" id="PS50837"/>
    </source>
</evidence>
<dbReference type="Pfam" id="PF05729">
    <property type="entry name" value="NACHT"/>
    <property type="match status" value="1"/>
</dbReference>
<accession>A0A5A9P1V3</accession>
<dbReference type="SUPFAM" id="SSF52540">
    <property type="entry name" value="P-loop containing nucleoside triphosphate hydrolases"/>
    <property type="match status" value="1"/>
</dbReference>
<dbReference type="PROSITE" id="PS50837">
    <property type="entry name" value="NACHT"/>
    <property type="match status" value="1"/>
</dbReference>
<evidence type="ECO:0000256" key="5">
    <source>
        <dbReference type="SAM" id="MobiDB-lite"/>
    </source>
</evidence>
<keyword evidence="8" id="KW-1185">Reference proteome</keyword>
<keyword evidence="1" id="KW-0433">Leucine-rich repeat</keyword>
<dbReference type="Pfam" id="PF17776">
    <property type="entry name" value="NLRC4_HD2"/>
    <property type="match status" value="1"/>
</dbReference>
<comment type="caution">
    <text evidence="7">The sequence shown here is derived from an EMBL/GenBank/DDBJ whole genome shotgun (WGS) entry which is preliminary data.</text>
</comment>
<protein>
    <submittedName>
        <fullName evidence="7">Protein NLRC5</fullName>
    </submittedName>
</protein>
<dbReference type="GO" id="GO:0045944">
    <property type="term" value="P:positive regulation of transcription by RNA polymerase II"/>
    <property type="evidence" value="ECO:0007669"/>
    <property type="project" value="TreeGrafter"/>
</dbReference>
<evidence type="ECO:0000313" key="7">
    <source>
        <dbReference type="EMBL" id="KAA0715019.1"/>
    </source>
</evidence>
<evidence type="ECO:0000256" key="3">
    <source>
        <dbReference type="ARBA" id="ARBA00022741"/>
    </source>
</evidence>
<dbReference type="GO" id="GO:0045348">
    <property type="term" value="P:positive regulation of MHC class II biosynthetic process"/>
    <property type="evidence" value="ECO:0007669"/>
    <property type="project" value="TreeGrafter"/>
</dbReference>
<gene>
    <name evidence="7" type="ORF">E1301_Tti020629</name>
</gene>
<dbReference type="GO" id="GO:0045345">
    <property type="term" value="P:positive regulation of MHC class I biosynthetic process"/>
    <property type="evidence" value="ECO:0007669"/>
    <property type="project" value="TreeGrafter"/>
</dbReference>
<feature type="domain" description="NACHT" evidence="6">
    <location>
        <begin position="183"/>
        <end position="322"/>
    </location>
</feature>
<dbReference type="InterPro" id="IPR041267">
    <property type="entry name" value="NLRP_HD2"/>
</dbReference>
<dbReference type="PANTHER" id="PTHR47189:SF1">
    <property type="entry name" value="MHC CLASS II TRANSACTIVATOR"/>
    <property type="match status" value="1"/>
</dbReference>
<keyword evidence="4" id="KW-0067">ATP-binding</keyword>
<keyword evidence="2" id="KW-0677">Repeat</keyword>
<proteinExistence type="predicted"/>
<dbReference type="Pfam" id="PF13516">
    <property type="entry name" value="LRR_6"/>
    <property type="match status" value="2"/>
</dbReference>
<evidence type="ECO:0000256" key="2">
    <source>
        <dbReference type="ARBA" id="ARBA00022737"/>
    </source>
</evidence>
<dbReference type="InterPro" id="IPR027417">
    <property type="entry name" value="P-loop_NTPase"/>
</dbReference>
<evidence type="ECO:0000256" key="4">
    <source>
        <dbReference type="ARBA" id="ARBA00022840"/>
    </source>
</evidence>
<name>A0A5A9P1V3_9TELE</name>
<dbReference type="AlphaFoldDB" id="A0A5A9P1V3"/>
<dbReference type="Proteomes" id="UP000324632">
    <property type="component" value="Chromosome 11"/>
</dbReference>
<dbReference type="Gene3D" id="3.80.10.10">
    <property type="entry name" value="Ribonuclease Inhibitor"/>
    <property type="match status" value="2"/>
</dbReference>
<dbReference type="Gene3D" id="1.10.533.20">
    <property type="match status" value="1"/>
</dbReference>
<organism evidence="7 8">
    <name type="scientific">Triplophysa tibetana</name>
    <dbReference type="NCBI Taxonomy" id="1572043"/>
    <lineage>
        <taxon>Eukaryota</taxon>
        <taxon>Metazoa</taxon>
        <taxon>Chordata</taxon>
        <taxon>Craniata</taxon>
        <taxon>Vertebrata</taxon>
        <taxon>Euteleostomi</taxon>
        <taxon>Actinopterygii</taxon>
        <taxon>Neopterygii</taxon>
        <taxon>Teleostei</taxon>
        <taxon>Ostariophysi</taxon>
        <taxon>Cypriniformes</taxon>
        <taxon>Nemacheilidae</taxon>
        <taxon>Triplophysa</taxon>
    </lineage>
</organism>
<dbReference type="PANTHER" id="PTHR47189">
    <property type="entry name" value="MHC CLASS II TRANSACTIVATOR"/>
    <property type="match status" value="1"/>
</dbReference>